<dbReference type="PANTHER" id="PTHR39515:SF2">
    <property type="entry name" value="HTH-TYPE TRANSCRIPTIONAL REGULATOR RV0880"/>
    <property type="match status" value="1"/>
</dbReference>
<evidence type="ECO:0000313" key="5">
    <source>
        <dbReference type="EMBL" id="MCF1592327.1"/>
    </source>
</evidence>
<dbReference type="SMART" id="SM00347">
    <property type="entry name" value="HTH_MARR"/>
    <property type="match status" value="1"/>
</dbReference>
<dbReference type="GO" id="GO:0003700">
    <property type="term" value="F:DNA-binding transcription factor activity"/>
    <property type="evidence" value="ECO:0007669"/>
    <property type="project" value="InterPro"/>
</dbReference>
<feature type="domain" description="HTH marR-type" evidence="4">
    <location>
        <begin position="8"/>
        <end position="142"/>
    </location>
</feature>
<sequence length="148" mass="16587">MPSDPQIDPQILEWATRLRIAIGPLERQLRLETTQPFTATQFSMLETIKGYGPLSLTELAAREKYSAPTISKVVIILEESGLIERLADPSDRRISRVQLSEQGEKWFEEGGARRFAWLAGRISRLKATELAALVAALPVLEHLAYDEA</sequence>
<organism evidence="5 6">
    <name type="scientific">Streptomyces muensis</name>
    <dbReference type="NCBI Taxonomy" id="1077944"/>
    <lineage>
        <taxon>Bacteria</taxon>
        <taxon>Bacillati</taxon>
        <taxon>Actinomycetota</taxon>
        <taxon>Actinomycetes</taxon>
        <taxon>Kitasatosporales</taxon>
        <taxon>Streptomycetaceae</taxon>
        <taxon>Streptomyces</taxon>
    </lineage>
</organism>
<keyword evidence="6" id="KW-1185">Reference proteome</keyword>
<dbReference type="InterPro" id="IPR036390">
    <property type="entry name" value="WH_DNA-bd_sf"/>
</dbReference>
<proteinExistence type="predicted"/>
<accession>A0A9X1PRS2</accession>
<dbReference type="PANTHER" id="PTHR39515">
    <property type="entry name" value="CONSERVED PROTEIN"/>
    <property type="match status" value="1"/>
</dbReference>
<dbReference type="EMBL" id="JAKEIP010000004">
    <property type="protein sequence ID" value="MCF1592327.1"/>
    <property type="molecule type" value="Genomic_DNA"/>
</dbReference>
<dbReference type="InterPro" id="IPR052526">
    <property type="entry name" value="HTH-type_Bedaq_tolerance"/>
</dbReference>
<evidence type="ECO:0000313" key="6">
    <source>
        <dbReference type="Proteomes" id="UP001139384"/>
    </source>
</evidence>
<evidence type="ECO:0000256" key="1">
    <source>
        <dbReference type="ARBA" id="ARBA00023015"/>
    </source>
</evidence>
<reference evidence="5" key="1">
    <citation type="submission" date="2022-01" db="EMBL/GenBank/DDBJ databases">
        <title>Draft Genome Sequences of Seven Type Strains of the Genus Streptomyces.</title>
        <authorList>
            <person name="Aziz S."/>
            <person name="Coretto E."/>
            <person name="Chronakova A."/>
            <person name="Sproer C."/>
            <person name="Huber K."/>
            <person name="Nouioui I."/>
            <person name="Gross H."/>
        </authorList>
    </citation>
    <scope>NUCLEOTIDE SEQUENCE</scope>
    <source>
        <strain evidence="5">DSM 103493</strain>
    </source>
</reference>
<dbReference type="RefSeq" id="WP_234760622.1">
    <property type="nucleotide sequence ID" value="NZ_JAKEIP010000004.1"/>
</dbReference>
<keyword evidence="1" id="KW-0805">Transcription regulation</keyword>
<comment type="caution">
    <text evidence="5">The sequence shown here is derived from an EMBL/GenBank/DDBJ whole genome shotgun (WGS) entry which is preliminary data.</text>
</comment>
<dbReference type="PROSITE" id="PS50995">
    <property type="entry name" value="HTH_MARR_2"/>
    <property type="match status" value="1"/>
</dbReference>
<name>A0A9X1PRS2_STRM4</name>
<evidence type="ECO:0000256" key="2">
    <source>
        <dbReference type="ARBA" id="ARBA00023125"/>
    </source>
</evidence>
<evidence type="ECO:0000259" key="4">
    <source>
        <dbReference type="PROSITE" id="PS50995"/>
    </source>
</evidence>
<keyword evidence="3" id="KW-0804">Transcription</keyword>
<dbReference type="AlphaFoldDB" id="A0A9X1PRS2"/>
<dbReference type="SUPFAM" id="SSF46785">
    <property type="entry name" value="Winged helix' DNA-binding domain"/>
    <property type="match status" value="1"/>
</dbReference>
<protein>
    <submittedName>
        <fullName evidence="5">MarR family transcriptional regulator</fullName>
    </submittedName>
</protein>
<dbReference type="InterPro" id="IPR000835">
    <property type="entry name" value="HTH_MarR-typ"/>
</dbReference>
<dbReference type="GO" id="GO:0003677">
    <property type="term" value="F:DNA binding"/>
    <property type="evidence" value="ECO:0007669"/>
    <property type="project" value="UniProtKB-KW"/>
</dbReference>
<keyword evidence="2" id="KW-0238">DNA-binding</keyword>
<dbReference type="InterPro" id="IPR036388">
    <property type="entry name" value="WH-like_DNA-bd_sf"/>
</dbReference>
<gene>
    <name evidence="5" type="ORF">L0P92_01900</name>
</gene>
<evidence type="ECO:0000256" key="3">
    <source>
        <dbReference type="ARBA" id="ARBA00023163"/>
    </source>
</evidence>
<dbReference type="Pfam" id="PF01047">
    <property type="entry name" value="MarR"/>
    <property type="match status" value="1"/>
</dbReference>
<dbReference type="InterPro" id="IPR023187">
    <property type="entry name" value="Tscrpt_reg_MarR-type_CS"/>
</dbReference>
<dbReference type="Gene3D" id="1.10.10.10">
    <property type="entry name" value="Winged helix-like DNA-binding domain superfamily/Winged helix DNA-binding domain"/>
    <property type="match status" value="1"/>
</dbReference>
<dbReference type="Proteomes" id="UP001139384">
    <property type="component" value="Unassembled WGS sequence"/>
</dbReference>
<dbReference type="PROSITE" id="PS01117">
    <property type="entry name" value="HTH_MARR_1"/>
    <property type="match status" value="1"/>
</dbReference>
<dbReference type="PRINTS" id="PR00598">
    <property type="entry name" value="HTHMARR"/>
</dbReference>